<gene>
    <name evidence="3" type="ORF">PSQ39_11430</name>
</gene>
<keyword evidence="2" id="KW-0472">Membrane</keyword>
<evidence type="ECO:0000256" key="1">
    <source>
        <dbReference type="SAM" id="MobiDB-lite"/>
    </source>
</evidence>
<keyword evidence="2" id="KW-0812">Transmembrane</keyword>
<proteinExistence type="predicted"/>
<keyword evidence="4" id="KW-1185">Reference proteome</keyword>
<organism evidence="3 4">
    <name type="scientific">Curvibacter microcysteis</name>
    <dbReference type="NCBI Taxonomy" id="3026419"/>
    <lineage>
        <taxon>Bacteria</taxon>
        <taxon>Pseudomonadati</taxon>
        <taxon>Pseudomonadota</taxon>
        <taxon>Betaproteobacteria</taxon>
        <taxon>Burkholderiales</taxon>
        <taxon>Comamonadaceae</taxon>
        <taxon>Curvibacter</taxon>
    </lineage>
</organism>
<accession>A0ABT5MF89</accession>
<evidence type="ECO:0000313" key="3">
    <source>
        <dbReference type="EMBL" id="MDD0815243.1"/>
    </source>
</evidence>
<evidence type="ECO:0000313" key="4">
    <source>
        <dbReference type="Proteomes" id="UP001528672"/>
    </source>
</evidence>
<keyword evidence="2" id="KW-1133">Transmembrane helix</keyword>
<evidence type="ECO:0000256" key="2">
    <source>
        <dbReference type="SAM" id="Phobius"/>
    </source>
</evidence>
<comment type="caution">
    <text evidence="3">The sequence shown here is derived from an EMBL/GenBank/DDBJ whole genome shotgun (WGS) entry which is preliminary data.</text>
</comment>
<dbReference type="RefSeq" id="WP_273926895.1">
    <property type="nucleotide sequence ID" value="NZ_JAQSIN010000002.1"/>
</dbReference>
<name>A0ABT5MF89_9BURK</name>
<protein>
    <submittedName>
        <fullName evidence="3">Uncharacterized protein</fullName>
    </submittedName>
</protein>
<dbReference type="EMBL" id="JAQSIO010000003">
    <property type="protein sequence ID" value="MDD0815243.1"/>
    <property type="molecule type" value="Genomic_DNA"/>
</dbReference>
<sequence length="92" mass="9110">MRAQDIDPPGGGAEVRAGLGLIALLLALGLVGLLVKKQLTAAVPATPALQAAPAAGAAGAANPGLAPQQQVQQFRQALESAVQTPRPTGEDP</sequence>
<reference evidence="3 4" key="1">
    <citation type="submission" date="2023-02" db="EMBL/GenBank/DDBJ databases">
        <title>Bacterial whole genome sequence for Curvibacter sp. HBC28.</title>
        <authorList>
            <person name="Le V."/>
            <person name="Ko S.-R."/>
            <person name="Ahn C.-Y."/>
            <person name="Oh H.-M."/>
        </authorList>
    </citation>
    <scope>NUCLEOTIDE SEQUENCE [LARGE SCALE GENOMIC DNA]</scope>
    <source>
        <strain evidence="3 4">HBC28</strain>
    </source>
</reference>
<feature type="compositionally biased region" description="Low complexity" evidence="1">
    <location>
        <begin position="54"/>
        <end position="76"/>
    </location>
</feature>
<feature type="transmembrane region" description="Helical" evidence="2">
    <location>
        <begin position="17"/>
        <end position="35"/>
    </location>
</feature>
<feature type="region of interest" description="Disordered" evidence="1">
    <location>
        <begin position="54"/>
        <end position="92"/>
    </location>
</feature>
<dbReference type="Proteomes" id="UP001528672">
    <property type="component" value="Unassembled WGS sequence"/>
</dbReference>